<dbReference type="AlphaFoldDB" id="A0A956SH75"/>
<evidence type="ECO:0000256" key="12">
    <source>
        <dbReference type="SAM" id="MobiDB-lite"/>
    </source>
</evidence>
<name>A0A956SH75_UNCEI</name>
<keyword evidence="9" id="KW-0378">Hydrolase</keyword>
<comment type="similarity">
    <text evidence="3">Belongs to the peptidase M1 family.</text>
</comment>
<dbReference type="GO" id="GO:0042277">
    <property type="term" value="F:peptide binding"/>
    <property type="evidence" value="ECO:0007669"/>
    <property type="project" value="TreeGrafter"/>
</dbReference>
<gene>
    <name evidence="16" type="ORF">KDA27_26460</name>
</gene>
<dbReference type="GO" id="GO:0016020">
    <property type="term" value="C:membrane"/>
    <property type="evidence" value="ECO:0007669"/>
    <property type="project" value="TreeGrafter"/>
</dbReference>
<evidence type="ECO:0000256" key="1">
    <source>
        <dbReference type="ARBA" id="ARBA00000098"/>
    </source>
</evidence>
<accession>A0A956SH75</accession>
<keyword evidence="7" id="KW-0645">Protease</keyword>
<keyword evidence="6" id="KW-0031">Aminopeptidase</keyword>
<proteinExistence type="inferred from homology"/>
<evidence type="ECO:0000256" key="5">
    <source>
        <dbReference type="ARBA" id="ARBA00015611"/>
    </source>
</evidence>
<feature type="signal peptide" evidence="13">
    <location>
        <begin position="1"/>
        <end position="19"/>
    </location>
</feature>
<dbReference type="InterPro" id="IPR042097">
    <property type="entry name" value="Aminopeptidase_N-like_N_sf"/>
</dbReference>
<comment type="cofactor">
    <cofactor evidence="2">
        <name>Zn(2+)</name>
        <dbReference type="ChEBI" id="CHEBI:29105"/>
    </cofactor>
</comment>
<dbReference type="Pfam" id="PF01433">
    <property type="entry name" value="Peptidase_M1"/>
    <property type="match status" value="1"/>
</dbReference>
<feature type="non-terminal residue" evidence="16">
    <location>
        <position position="501"/>
    </location>
</feature>
<dbReference type="InterPro" id="IPR027268">
    <property type="entry name" value="Peptidase_M4/M1_CTD_sf"/>
</dbReference>
<keyword evidence="10" id="KW-0862">Zinc</keyword>
<dbReference type="InterPro" id="IPR045357">
    <property type="entry name" value="Aminopeptidase_N-like_N"/>
</dbReference>
<dbReference type="EMBL" id="JAGQHS010000324">
    <property type="protein sequence ID" value="MCA9759364.1"/>
    <property type="molecule type" value="Genomic_DNA"/>
</dbReference>
<dbReference type="GO" id="GO:0005615">
    <property type="term" value="C:extracellular space"/>
    <property type="evidence" value="ECO:0007669"/>
    <property type="project" value="TreeGrafter"/>
</dbReference>
<dbReference type="GO" id="GO:0043171">
    <property type="term" value="P:peptide catabolic process"/>
    <property type="evidence" value="ECO:0007669"/>
    <property type="project" value="TreeGrafter"/>
</dbReference>
<dbReference type="Pfam" id="PF17900">
    <property type="entry name" value="Peptidase_M1_N"/>
    <property type="match status" value="1"/>
</dbReference>
<evidence type="ECO:0000313" key="16">
    <source>
        <dbReference type="EMBL" id="MCA9759364.1"/>
    </source>
</evidence>
<keyword evidence="11" id="KW-0482">Metalloprotease</keyword>
<evidence type="ECO:0000256" key="11">
    <source>
        <dbReference type="ARBA" id="ARBA00023049"/>
    </source>
</evidence>
<dbReference type="CDD" id="cd09603">
    <property type="entry name" value="M1_APN_like"/>
    <property type="match status" value="1"/>
</dbReference>
<dbReference type="InterPro" id="IPR001930">
    <property type="entry name" value="Peptidase_M1"/>
</dbReference>
<dbReference type="PRINTS" id="PR00756">
    <property type="entry name" value="ALADIPTASE"/>
</dbReference>
<dbReference type="GO" id="GO:0005737">
    <property type="term" value="C:cytoplasm"/>
    <property type="evidence" value="ECO:0007669"/>
    <property type="project" value="TreeGrafter"/>
</dbReference>
<reference evidence="16" key="1">
    <citation type="submission" date="2020-04" db="EMBL/GenBank/DDBJ databases">
        <authorList>
            <person name="Zhang T."/>
        </authorList>
    </citation>
    <scope>NUCLEOTIDE SEQUENCE</scope>
    <source>
        <strain evidence="16">HKST-UBA02</strain>
    </source>
</reference>
<dbReference type="SUPFAM" id="SSF55486">
    <property type="entry name" value="Metalloproteases ('zincins'), catalytic domain"/>
    <property type="match status" value="1"/>
</dbReference>
<evidence type="ECO:0000259" key="15">
    <source>
        <dbReference type="Pfam" id="PF17900"/>
    </source>
</evidence>
<comment type="caution">
    <text evidence="16">The sequence shown here is derived from an EMBL/GenBank/DDBJ whole genome shotgun (WGS) entry which is preliminary data.</text>
</comment>
<feature type="region of interest" description="Disordered" evidence="12">
    <location>
        <begin position="65"/>
        <end position="100"/>
    </location>
</feature>
<dbReference type="GO" id="GO:0070006">
    <property type="term" value="F:metalloaminopeptidase activity"/>
    <property type="evidence" value="ECO:0007669"/>
    <property type="project" value="TreeGrafter"/>
</dbReference>
<evidence type="ECO:0000256" key="10">
    <source>
        <dbReference type="ARBA" id="ARBA00022833"/>
    </source>
</evidence>
<organism evidence="16 17">
    <name type="scientific">Eiseniibacteriota bacterium</name>
    <dbReference type="NCBI Taxonomy" id="2212470"/>
    <lineage>
        <taxon>Bacteria</taxon>
        <taxon>Candidatus Eiseniibacteriota</taxon>
    </lineage>
</organism>
<evidence type="ECO:0000256" key="2">
    <source>
        <dbReference type="ARBA" id="ARBA00001947"/>
    </source>
</evidence>
<dbReference type="InterPro" id="IPR050344">
    <property type="entry name" value="Peptidase_M1_aminopeptidases"/>
</dbReference>
<evidence type="ECO:0000256" key="8">
    <source>
        <dbReference type="ARBA" id="ARBA00022723"/>
    </source>
</evidence>
<comment type="catalytic activity">
    <reaction evidence="1">
        <text>Release of an N-terminal amino acid, Xaa-|-Yaa- from a peptide, amide or arylamide. Xaa is preferably Ala, but may be most amino acids including Pro (slow action). When a terminal hydrophobic residue is followed by a prolyl residue, the two may be released as an intact Xaa-Pro dipeptide.</text>
        <dbReference type="EC" id="3.4.11.2"/>
    </reaction>
</comment>
<evidence type="ECO:0000256" key="4">
    <source>
        <dbReference type="ARBA" id="ARBA00012564"/>
    </source>
</evidence>
<dbReference type="GO" id="GO:0008270">
    <property type="term" value="F:zinc ion binding"/>
    <property type="evidence" value="ECO:0007669"/>
    <property type="project" value="InterPro"/>
</dbReference>
<dbReference type="InterPro" id="IPR014782">
    <property type="entry name" value="Peptidase_M1_dom"/>
</dbReference>
<dbReference type="Proteomes" id="UP000739538">
    <property type="component" value="Unassembled WGS sequence"/>
</dbReference>
<dbReference type="EC" id="3.4.11.2" evidence="4"/>
<feature type="domain" description="Aminopeptidase N-like N-terminal" evidence="15">
    <location>
        <begin position="107"/>
        <end position="282"/>
    </location>
</feature>
<reference evidence="16" key="2">
    <citation type="journal article" date="2021" name="Microbiome">
        <title>Successional dynamics and alternative stable states in a saline activated sludge microbial community over 9 years.</title>
        <authorList>
            <person name="Wang Y."/>
            <person name="Ye J."/>
            <person name="Ju F."/>
            <person name="Liu L."/>
            <person name="Boyd J.A."/>
            <person name="Deng Y."/>
            <person name="Parks D.H."/>
            <person name="Jiang X."/>
            <person name="Yin X."/>
            <person name="Woodcroft B.J."/>
            <person name="Tyson G.W."/>
            <person name="Hugenholtz P."/>
            <person name="Polz M.F."/>
            <person name="Zhang T."/>
        </authorList>
    </citation>
    <scope>NUCLEOTIDE SEQUENCE</scope>
    <source>
        <strain evidence="16">HKST-UBA02</strain>
    </source>
</reference>
<dbReference type="Gene3D" id="1.10.390.10">
    <property type="entry name" value="Neutral Protease Domain 2"/>
    <property type="match status" value="1"/>
</dbReference>
<evidence type="ECO:0000256" key="7">
    <source>
        <dbReference type="ARBA" id="ARBA00022670"/>
    </source>
</evidence>
<evidence type="ECO:0000256" key="9">
    <source>
        <dbReference type="ARBA" id="ARBA00022801"/>
    </source>
</evidence>
<evidence type="ECO:0000256" key="13">
    <source>
        <dbReference type="SAM" id="SignalP"/>
    </source>
</evidence>
<feature type="chain" id="PRO_5037602195" description="Aminopeptidase N" evidence="13">
    <location>
        <begin position="20"/>
        <end position="501"/>
    </location>
</feature>
<dbReference type="GO" id="GO:0016285">
    <property type="term" value="F:alanyl aminopeptidase activity"/>
    <property type="evidence" value="ECO:0007669"/>
    <property type="project" value="UniProtKB-EC"/>
</dbReference>
<keyword evidence="8" id="KW-0479">Metal-binding</keyword>
<protein>
    <recommendedName>
        <fullName evidence="5">Aminopeptidase N</fullName>
        <ecNumber evidence="4">3.4.11.2</ecNumber>
    </recommendedName>
</protein>
<dbReference type="SUPFAM" id="SSF63737">
    <property type="entry name" value="Leukotriene A4 hydrolase N-terminal domain"/>
    <property type="match status" value="1"/>
</dbReference>
<dbReference type="PANTHER" id="PTHR11533:SF174">
    <property type="entry name" value="PUROMYCIN-SENSITIVE AMINOPEPTIDASE-RELATED"/>
    <property type="match status" value="1"/>
</dbReference>
<evidence type="ECO:0000313" key="17">
    <source>
        <dbReference type="Proteomes" id="UP000739538"/>
    </source>
</evidence>
<feature type="domain" description="Peptidase M1 membrane alanine aminopeptidase" evidence="14">
    <location>
        <begin position="381"/>
        <end position="499"/>
    </location>
</feature>
<dbReference type="GO" id="GO:0006508">
    <property type="term" value="P:proteolysis"/>
    <property type="evidence" value="ECO:0007669"/>
    <property type="project" value="UniProtKB-KW"/>
</dbReference>
<keyword evidence="13" id="KW-0732">Signal</keyword>
<dbReference type="Gene3D" id="2.60.40.1730">
    <property type="entry name" value="tricorn interacting facor f3 domain"/>
    <property type="match status" value="1"/>
</dbReference>
<evidence type="ECO:0000256" key="3">
    <source>
        <dbReference type="ARBA" id="ARBA00010136"/>
    </source>
</evidence>
<sequence>MGLLFSAVLVGVAAHSALAAIPSPIAPGDESGANGLELSCQRSAPWSLPTPEELAFGVRLPGLSSQPPSYGARSNAGSHQTGLGADTFADRPQPTTADRRNDYDVLSYDLDIVVHPETETFVGTVGIGFEALQPMTTMVLDLYDGMEVTAIVTGDGAGSIAGRDDEQIEVTLPTLVPFGATDTLWISYRGQPGPAFSTWDTWNYHGTGVDSFPIVQTISVPTSSGHWWPCKDLTTDKAPGSITVTAPSEYILASNGLQVSRVENGDDTATTKYRTQYPMSTYNFSITLSNYVHWVETYESEATGYSIPIHNFVYPEDEADARVDLASVHESMALFESLFGPYPFADPDVGIVEKYGHAEIQWGTAAMEHQTMTSYGSGFINGTGSYDWAVAHELSHQWFGNCISPATFDDIWLNEGLATYAEWLWLDHAGFTPLGVAAERALAVQPGDGGPVSRPDDLFGVVSYQGGAAVVHAIRRTLGDEAFFEGLRAWVSDHLDGAATT</sequence>
<evidence type="ECO:0000259" key="14">
    <source>
        <dbReference type="Pfam" id="PF01433"/>
    </source>
</evidence>
<dbReference type="PANTHER" id="PTHR11533">
    <property type="entry name" value="PROTEASE M1 ZINC METALLOPROTEASE"/>
    <property type="match status" value="1"/>
</dbReference>
<evidence type="ECO:0000256" key="6">
    <source>
        <dbReference type="ARBA" id="ARBA00022438"/>
    </source>
</evidence>